<dbReference type="NCBIfam" id="TIGR00177">
    <property type="entry name" value="molyb_syn"/>
    <property type="match status" value="1"/>
</dbReference>
<dbReference type="PANTHER" id="PTHR43232:SF2">
    <property type="entry name" value="MOLYBDENUM COFACTOR BIOSYNTHESIS PROTEIN B"/>
    <property type="match status" value="1"/>
</dbReference>
<dbReference type="CDD" id="cd00886">
    <property type="entry name" value="MogA_MoaB"/>
    <property type="match status" value="1"/>
</dbReference>
<evidence type="ECO:0000256" key="1">
    <source>
        <dbReference type="ARBA" id="ARBA00015262"/>
    </source>
</evidence>
<keyword evidence="2" id="KW-0501">Molybdenum cofactor biosynthesis</keyword>
<keyword evidence="6" id="KW-1185">Reference proteome</keyword>
<dbReference type="SMART" id="SM00852">
    <property type="entry name" value="MoCF_biosynth"/>
    <property type="match status" value="1"/>
</dbReference>
<protein>
    <recommendedName>
        <fullName evidence="1 2">Molybdenum cofactor biosynthesis protein B</fullName>
    </recommendedName>
</protein>
<name>A0A7X5APV8_9GAMM</name>
<comment type="function">
    <text evidence="2">May be involved in the biosynthesis of molybdopterin.</text>
</comment>
<dbReference type="Pfam" id="PF00994">
    <property type="entry name" value="MoCF_biosynth"/>
    <property type="match status" value="1"/>
</dbReference>
<evidence type="ECO:0000259" key="4">
    <source>
        <dbReference type="SMART" id="SM00852"/>
    </source>
</evidence>
<proteinExistence type="inferred from homology"/>
<organism evidence="5 6">
    <name type="scientific">Halomonas alimentaria</name>
    <dbReference type="NCBI Taxonomy" id="147248"/>
    <lineage>
        <taxon>Bacteria</taxon>
        <taxon>Pseudomonadati</taxon>
        <taxon>Pseudomonadota</taxon>
        <taxon>Gammaproteobacteria</taxon>
        <taxon>Oceanospirillales</taxon>
        <taxon>Halomonadaceae</taxon>
        <taxon>Halomonas</taxon>
    </lineage>
</organism>
<feature type="region of interest" description="Disordered" evidence="3">
    <location>
        <begin position="182"/>
        <end position="201"/>
    </location>
</feature>
<dbReference type="PANTHER" id="PTHR43232">
    <property type="entry name" value="MOLYBDENUM COFACTOR BIOSYNTHESIS PROTEIN B"/>
    <property type="match status" value="1"/>
</dbReference>
<dbReference type="InterPro" id="IPR001453">
    <property type="entry name" value="MoaB/Mog_dom"/>
</dbReference>
<comment type="pathway">
    <text evidence="2">Cofactor biosynthesis; molybdopterin biosynthesis.</text>
</comment>
<dbReference type="NCBIfam" id="TIGR02667">
    <property type="entry name" value="moaB_proteo"/>
    <property type="match status" value="1"/>
</dbReference>
<accession>A0A7X5APV8</accession>
<dbReference type="PIRSF" id="PIRSF006443">
    <property type="entry name" value="MoaB"/>
    <property type="match status" value="1"/>
</dbReference>
<dbReference type="InterPro" id="IPR036425">
    <property type="entry name" value="MoaB/Mog-like_dom_sf"/>
</dbReference>
<dbReference type="Proteomes" id="UP000487929">
    <property type="component" value="Unassembled WGS sequence"/>
</dbReference>
<evidence type="ECO:0000256" key="2">
    <source>
        <dbReference type="PIRNR" id="PIRNR006443"/>
    </source>
</evidence>
<evidence type="ECO:0000313" key="6">
    <source>
        <dbReference type="Proteomes" id="UP000487929"/>
    </source>
</evidence>
<dbReference type="GO" id="GO:0005829">
    <property type="term" value="C:cytosol"/>
    <property type="evidence" value="ECO:0007669"/>
    <property type="project" value="TreeGrafter"/>
</dbReference>
<dbReference type="GO" id="GO:0006777">
    <property type="term" value="P:Mo-molybdopterin cofactor biosynthetic process"/>
    <property type="evidence" value="ECO:0007669"/>
    <property type="project" value="UniProtKB-UniRule"/>
</dbReference>
<evidence type="ECO:0000313" key="5">
    <source>
        <dbReference type="EMBL" id="NAW34368.1"/>
    </source>
</evidence>
<dbReference type="UniPathway" id="UPA00344"/>
<dbReference type="RefSeq" id="WP_161431664.1">
    <property type="nucleotide sequence ID" value="NZ_WUTT01000001.1"/>
</dbReference>
<dbReference type="InterPro" id="IPR012245">
    <property type="entry name" value="MoaB"/>
</dbReference>
<evidence type="ECO:0000256" key="3">
    <source>
        <dbReference type="SAM" id="MobiDB-lite"/>
    </source>
</evidence>
<gene>
    <name evidence="5" type="primary">moaB</name>
    <name evidence="5" type="ORF">GRB96_08045</name>
</gene>
<dbReference type="Gene3D" id="3.40.980.10">
    <property type="entry name" value="MoaB/Mog-like domain"/>
    <property type="match status" value="1"/>
</dbReference>
<comment type="caution">
    <text evidence="5">The sequence shown here is derived from an EMBL/GenBank/DDBJ whole genome shotgun (WGS) entry which is preliminary data.</text>
</comment>
<dbReference type="SUPFAM" id="SSF53218">
    <property type="entry name" value="Molybdenum cofactor biosynthesis proteins"/>
    <property type="match status" value="1"/>
</dbReference>
<dbReference type="EMBL" id="WUTT01000001">
    <property type="protein sequence ID" value="NAW34368.1"/>
    <property type="molecule type" value="Genomic_DNA"/>
</dbReference>
<dbReference type="InterPro" id="IPR013484">
    <property type="entry name" value="MoaB_proteobac"/>
</dbReference>
<comment type="similarity">
    <text evidence="2">Belongs to the MoaB/Mog family.</text>
</comment>
<dbReference type="OrthoDB" id="9784492at2"/>
<dbReference type="AlphaFoldDB" id="A0A7X5APV8"/>
<feature type="domain" description="MoaB/Mog" evidence="4">
    <location>
        <begin position="16"/>
        <end position="160"/>
    </location>
</feature>
<sequence length="201" mass="21610">MAHVHANTPFAPLGIAVLTVSDTRGFDEDGSGDLLSARLTEAGHALVERRIVPDDVYRIRAVVSKWVVRDDIQVVLVNGGTGFTLRDTTPEALAPLFDKAIDGYGELFRHLSFQSIGTSTVQSRAVAGLIDRTLVFAMPGSPKACATAWDGILAEQLDARTRPCNFVAMVLPQSVGCVSRQQEPSTSEALIETESDEEVDA</sequence>
<feature type="compositionally biased region" description="Acidic residues" evidence="3">
    <location>
        <begin position="191"/>
        <end position="201"/>
    </location>
</feature>
<reference evidence="5 6" key="1">
    <citation type="submission" date="2019-12" db="EMBL/GenBank/DDBJ databases">
        <title>Draft genome sequencing of Halomonas alimentaria DSM 15356.</title>
        <authorList>
            <person name="Pandiyan K."/>
            <person name="Kushwaha P."/>
            <person name="Gowdham M."/>
            <person name="Chakdar H."/>
            <person name="Singh A."/>
            <person name="Kumar M."/>
            <person name="Saxena A.K."/>
        </authorList>
    </citation>
    <scope>NUCLEOTIDE SEQUENCE [LARGE SCALE GENOMIC DNA]</scope>
    <source>
        <strain evidence="5 6">DSM 15356</strain>
    </source>
</reference>